<feature type="domain" description="Carboxymuconolactone decarboxylase-like" evidence="1">
    <location>
        <begin position="133"/>
        <end position="206"/>
    </location>
</feature>
<dbReference type="InterPro" id="IPR029032">
    <property type="entry name" value="AhpD-like"/>
</dbReference>
<dbReference type="GO" id="GO:0051920">
    <property type="term" value="F:peroxiredoxin activity"/>
    <property type="evidence" value="ECO:0007669"/>
    <property type="project" value="InterPro"/>
</dbReference>
<dbReference type="InterPro" id="IPR052512">
    <property type="entry name" value="4CMD/NDH-1_regulator"/>
</dbReference>
<dbReference type="Proteomes" id="UP000316852">
    <property type="component" value="Unassembled WGS sequence"/>
</dbReference>
<sequence>MAADPGKRARALRPPEARLVSLSAAIAAGDASGTADHAAEALREGAAPEAVYETLLQSYLFLGFPHAIEAFFAAKPVLARHGARPGPEKPANPSEWNHAGESLCRRVYGKNYVKLMETMRDLSPDLASWMILEGYGKTLSRPGLDTVTREYCIVAILATSRMWRQLRSHAIGAIHVGGTRAGVREAIELCAPMAGDAVVREALSAAGLESDDARS</sequence>
<reference evidence="2 3" key="1">
    <citation type="journal article" date="2019" name="Nat. Microbiol.">
        <title>Mediterranean grassland soil C-N compound turnover is dependent on rainfall and depth, and is mediated by genomically divergent microorganisms.</title>
        <authorList>
            <person name="Diamond S."/>
            <person name="Andeer P.F."/>
            <person name="Li Z."/>
            <person name="Crits-Christoph A."/>
            <person name="Burstein D."/>
            <person name="Anantharaman K."/>
            <person name="Lane K.R."/>
            <person name="Thomas B.C."/>
            <person name="Pan C."/>
            <person name="Northen T.R."/>
            <person name="Banfield J.F."/>
        </authorList>
    </citation>
    <scope>NUCLEOTIDE SEQUENCE [LARGE SCALE GENOMIC DNA]</scope>
    <source>
        <strain evidence="2">WS_6</strain>
    </source>
</reference>
<dbReference type="SUPFAM" id="SSF69118">
    <property type="entry name" value="AhpD-like"/>
    <property type="match status" value="1"/>
</dbReference>
<protein>
    <recommendedName>
        <fullName evidence="1">Carboxymuconolactone decarboxylase-like domain-containing protein</fullName>
    </recommendedName>
</protein>
<evidence type="ECO:0000259" key="1">
    <source>
        <dbReference type="Pfam" id="PF02627"/>
    </source>
</evidence>
<accession>A0A538T4V3</accession>
<evidence type="ECO:0000313" key="2">
    <source>
        <dbReference type="EMBL" id="TMQ58656.1"/>
    </source>
</evidence>
<comment type="caution">
    <text evidence="2">The sequence shown here is derived from an EMBL/GenBank/DDBJ whole genome shotgun (WGS) entry which is preliminary data.</text>
</comment>
<name>A0A538T4V3_UNCEI</name>
<dbReference type="EMBL" id="VBOW01000031">
    <property type="protein sequence ID" value="TMQ58656.1"/>
    <property type="molecule type" value="Genomic_DNA"/>
</dbReference>
<dbReference type="Pfam" id="PF02627">
    <property type="entry name" value="CMD"/>
    <property type="match status" value="2"/>
</dbReference>
<feature type="domain" description="Carboxymuconolactone decarboxylase-like" evidence="1">
    <location>
        <begin position="11"/>
        <end position="75"/>
    </location>
</feature>
<dbReference type="InterPro" id="IPR003779">
    <property type="entry name" value="CMD-like"/>
</dbReference>
<gene>
    <name evidence="2" type="ORF">E6K76_07055</name>
</gene>
<evidence type="ECO:0000313" key="3">
    <source>
        <dbReference type="Proteomes" id="UP000316852"/>
    </source>
</evidence>
<proteinExistence type="predicted"/>
<dbReference type="PANTHER" id="PTHR33570:SF2">
    <property type="entry name" value="CARBOXYMUCONOLACTONE DECARBOXYLASE-LIKE DOMAIN-CONTAINING PROTEIN"/>
    <property type="match status" value="1"/>
</dbReference>
<dbReference type="Gene3D" id="1.20.1290.10">
    <property type="entry name" value="AhpD-like"/>
    <property type="match status" value="1"/>
</dbReference>
<dbReference type="PANTHER" id="PTHR33570">
    <property type="entry name" value="4-CARBOXYMUCONOLACTONE DECARBOXYLASE FAMILY PROTEIN"/>
    <property type="match status" value="1"/>
</dbReference>
<dbReference type="AlphaFoldDB" id="A0A538T4V3"/>
<organism evidence="2 3">
    <name type="scientific">Eiseniibacteriota bacterium</name>
    <dbReference type="NCBI Taxonomy" id="2212470"/>
    <lineage>
        <taxon>Bacteria</taxon>
        <taxon>Candidatus Eiseniibacteriota</taxon>
    </lineage>
</organism>